<accession>A0ABY4GEM8</accession>
<reference evidence="2" key="1">
    <citation type="submission" date="2022-04" db="EMBL/GenBank/DDBJ databases">
        <title>Hymenobacter sp. isolated from the air.</title>
        <authorList>
            <person name="Won M."/>
            <person name="Lee C.-M."/>
            <person name="Woen H.-Y."/>
            <person name="Kwon S.-W."/>
        </authorList>
    </citation>
    <scope>NUCLEOTIDE SEQUENCE</scope>
    <source>
        <strain evidence="2">5420S-77</strain>
        <plasmid evidence="2">unnamed3</plasmid>
    </source>
</reference>
<evidence type="ECO:0000256" key="1">
    <source>
        <dbReference type="SAM" id="Phobius"/>
    </source>
</evidence>
<evidence type="ECO:0000313" key="2">
    <source>
        <dbReference type="EMBL" id="UOQ68989.1"/>
    </source>
</evidence>
<keyword evidence="2" id="KW-0614">Plasmid</keyword>
<dbReference type="EMBL" id="CP095064">
    <property type="protein sequence ID" value="UOQ68989.1"/>
    <property type="molecule type" value="Genomic_DNA"/>
</dbReference>
<organism evidence="2 3">
    <name type="scientific">Hymenobacter volaticus</name>
    <dbReference type="NCBI Taxonomy" id="2932254"/>
    <lineage>
        <taxon>Bacteria</taxon>
        <taxon>Pseudomonadati</taxon>
        <taxon>Bacteroidota</taxon>
        <taxon>Cytophagia</taxon>
        <taxon>Cytophagales</taxon>
        <taxon>Hymenobacteraceae</taxon>
        <taxon>Hymenobacter</taxon>
    </lineage>
</organism>
<dbReference type="Proteomes" id="UP000830401">
    <property type="component" value="Plasmid unnamed3"/>
</dbReference>
<keyword evidence="1" id="KW-0812">Transmembrane</keyword>
<feature type="transmembrane region" description="Helical" evidence="1">
    <location>
        <begin position="40"/>
        <end position="62"/>
    </location>
</feature>
<keyword evidence="1" id="KW-0472">Membrane</keyword>
<evidence type="ECO:0000313" key="3">
    <source>
        <dbReference type="Proteomes" id="UP000830401"/>
    </source>
</evidence>
<dbReference type="RefSeq" id="WP_245126727.1">
    <property type="nucleotide sequence ID" value="NZ_CP095064.1"/>
</dbReference>
<sequence length="125" mass="13111">MTDKLVLLTSRCVPTSSFLPLAMSTGGASSDEGSWYGLGIPVVVGLLVGVPYFLSWATWALLQRAYPHPQVEPLAAILVGCTVTLIGVPLAQSLLGEAWFVPAFVGLPLIGTGVGYGLARRVVDQ</sequence>
<protein>
    <submittedName>
        <fullName evidence="2">Uncharacterized protein</fullName>
    </submittedName>
</protein>
<feature type="transmembrane region" description="Helical" evidence="1">
    <location>
        <begin position="74"/>
        <end position="92"/>
    </location>
</feature>
<keyword evidence="1" id="KW-1133">Transmembrane helix</keyword>
<gene>
    <name evidence="2" type="ORF">MUN86_26145</name>
</gene>
<keyword evidence="3" id="KW-1185">Reference proteome</keyword>
<feature type="transmembrane region" description="Helical" evidence="1">
    <location>
        <begin position="98"/>
        <end position="119"/>
    </location>
</feature>
<name>A0ABY4GEM8_9BACT</name>
<geneLocation type="plasmid" evidence="2 3">
    <name>unnamed3</name>
</geneLocation>
<proteinExistence type="predicted"/>